<evidence type="ECO:0000313" key="1">
    <source>
        <dbReference type="EMBL" id="ETV90281.1"/>
    </source>
</evidence>
<dbReference type="STRING" id="157072.A0A024T9I7"/>
<dbReference type="OrthoDB" id="73092at2759"/>
<dbReference type="PANTHER" id="PTHR46586:SF3">
    <property type="entry name" value="ANKYRIN REPEAT-CONTAINING PROTEIN"/>
    <property type="match status" value="1"/>
</dbReference>
<proteinExistence type="predicted"/>
<sequence length="501" mass="56265">MLIASAVSAASAAWSVSRRPRVSDESRVAKKRKVCTLKDLLRERTDLQDVLRTPELFLVITQFQNGCTPDLQPFGQFRAGYSDKISVLVPQLDHIHRTLTPWYSTHGIVRLSGMFRCLKYMQPIVVLDALAHGKLDVLHHLHTNWRWQLESSIRNEANDVIPIINIAAIHGQVAAVRFLHDRCYRRSTHFSMTGAARHGHFEVVLFLLEHGYPCTDEAMNVSARYGHLDIVKALHMHGIAGCTTDAMDWAAEGGHLDVVRFLHENRREGCTSNAMDWAAEHGHLDIVKFLHFHRTEGCTPDAMDHAASAGHLDVVQFLHTHRTEGCTTDAMNYAAHAGRLQVVQFLHAHRHEGCTTSAMDVAAGDGHLDVVQFLHFNRSEGCTEDAMDTAAWHGHAHVVEFLHEHRTEGASPFAMDMAAAKGHLAIIKFLHSRRTEGFLHSNRTEGCTAYALQSARSSGHTRIVRFLERNGYKNERTLETALSDTRLRNHLDEIVGHILSH</sequence>
<dbReference type="InterPro" id="IPR036770">
    <property type="entry name" value="Ankyrin_rpt-contain_sf"/>
</dbReference>
<dbReference type="PANTHER" id="PTHR46586">
    <property type="entry name" value="ANKYRIN REPEAT-CONTAINING PROTEIN"/>
    <property type="match status" value="1"/>
</dbReference>
<dbReference type="GeneID" id="20091952"/>
<dbReference type="eggNOG" id="KOG0504">
    <property type="taxonomic scope" value="Eukaryota"/>
</dbReference>
<organism evidence="1">
    <name type="scientific">Aphanomyces invadans</name>
    <dbReference type="NCBI Taxonomy" id="157072"/>
    <lineage>
        <taxon>Eukaryota</taxon>
        <taxon>Sar</taxon>
        <taxon>Stramenopiles</taxon>
        <taxon>Oomycota</taxon>
        <taxon>Saprolegniomycetes</taxon>
        <taxon>Saprolegniales</taxon>
        <taxon>Verrucalvaceae</taxon>
        <taxon>Aphanomyces</taxon>
    </lineage>
</organism>
<protein>
    <submittedName>
        <fullName evidence="1">Uncharacterized protein</fullName>
    </submittedName>
</protein>
<accession>A0A024T9I7</accession>
<reference evidence="1" key="1">
    <citation type="submission" date="2013-12" db="EMBL/GenBank/DDBJ databases">
        <title>The Genome Sequence of Aphanomyces invadans NJM9701.</title>
        <authorList>
            <consortium name="The Broad Institute Genomics Platform"/>
            <person name="Russ C."/>
            <person name="Tyler B."/>
            <person name="van West P."/>
            <person name="Dieguez-Uribeondo J."/>
            <person name="Young S.K."/>
            <person name="Zeng Q."/>
            <person name="Gargeya S."/>
            <person name="Fitzgerald M."/>
            <person name="Abouelleil A."/>
            <person name="Alvarado L."/>
            <person name="Chapman S.B."/>
            <person name="Gainer-Dewar J."/>
            <person name="Goldberg J."/>
            <person name="Griggs A."/>
            <person name="Gujja S."/>
            <person name="Hansen M."/>
            <person name="Howarth C."/>
            <person name="Imamovic A."/>
            <person name="Ireland A."/>
            <person name="Larimer J."/>
            <person name="McCowan C."/>
            <person name="Murphy C."/>
            <person name="Pearson M."/>
            <person name="Poon T.W."/>
            <person name="Priest M."/>
            <person name="Roberts A."/>
            <person name="Saif S."/>
            <person name="Shea T."/>
            <person name="Sykes S."/>
            <person name="Wortman J."/>
            <person name="Nusbaum C."/>
            <person name="Birren B."/>
        </authorList>
    </citation>
    <scope>NUCLEOTIDE SEQUENCE [LARGE SCALE GENOMIC DNA]</scope>
    <source>
        <strain evidence="1">NJM9701</strain>
    </source>
</reference>
<gene>
    <name evidence="1" type="ORF">H310_14902</name>
</gene>
<dbReference type="InterPro" id="IPR002110">
    <property type="entry name" value="Ankyrin_rpt"/>
</dbReference>
<name>A0A024T9I7_9STRA</name>
<dbReference type="RefSeq" id="XP_008881088.1">
    <property type="nucleotide sequence ID" value="XM_008882866.1"/>
</dbReference>
<dbReference type="InterPro" id="IPR052050">
    <property type="entry name" value="SecEffector_AnkRepeat"/>
</dbReference>
<dbReference type="VEuPathDB" id="FungiDB:H310_14902"/>
<dbReference type="SUPFAM" id="SSF48403">
    <property type="entry name" value="Ankyrin repeat"/>
    <property type="match status" value="1"/>
</dbReference>
<dbReference type="AlphaFoldDB" id="A0A024T9I7"/>
<dbReference type="Pfam" id="PF13637">
    <property type="entry name" value="Ank_4"/>
    <property type="match status" value="2"/>
</dbReference>
<dbReference type="Pfam" id="PF12796">
    <property type="entry name" value="Ank_2"/>
    <property type="match status" value="1"/>
</dbReference>
<dbReference type="Gene3D" id="1.25.40.20">
    <property type="entry name" value="Ankyrin repeat-containing domain"/>
    <property type="match status" value="3"/>
</dbReference>
<dbReference type="EMBL" id="KI914053">
    <property type="protein sequence ID" value="ETV90281.1"/>
    <property type="molecule type" value="Genomic_DNA"/>
</dbReference>